<evidence type="ECO:0000313" key="1">
    <source>
        <dbReference type="EMBL" id="TCO62439.1"/>
    </source>
</evidence>
<keyword evidence="2" id="KW-1185">Reference proteome</keyword>
<dbReference type="SUPFAM" id="SSF54593">
    <property type="entry name" value="Glyoxalase/Bleomycin resistance protein/Dihydroxybiphenyl dioxygenase"/>
    <property type="match status" value="1"/>
</dbReference>
<proteinExistence type="predicted"/>
<comment type="caution">
    <text evidence="1">The sequence shown here is derived from an EMBL/GenBank/DDBJ whole genome shotgun (WGS) entry which is preliminary data.</text>
</comment>
<dbReference type="AlphaFoldDB" id="A0A4R2JYU1"/>
<reference evidence="1 2" key="1">
    <citation type="submission" date="2019-03" db="EMBL/GenBank/DDBJ databases">
        <title>Genomic Encyclopedia of Type Strains, Phase IV (KMG-IV): sequencing the most valuable type-strain genomes for metagenomic binning, comparative biology and taxonomic classification.</title>
        <authorList>
            <person name="Goeker M."/>
        </authorList>
    </citation>
    <scope>NUCLEOTIDE SEQUENCE [LARGE SCALE GENOMIC DNA]</scope>
    <source>
        <strain evidence="1 2">DSM 45934</strain>
    </source>
</reference>
<accession>A0A4R2JYU1</accession>
<dbReference type="Proteomes" id="UP000295680">
    <property type="component" value="Unassembled WGS sequence"/>
</dbReference>
<protein>
    <recommendedName>
        <fullName evidence="3">Glyoxalase/bleomycin resistance protein/dioxygenase superfamily protein</fullName>
    </recommendedName>
</protein>
<dbReference type="InterPro" id="IPR029068">
    <property type="entry name" value="Glyas_Bleomycin-R_OHBP_Dase"/>
</dbReference>
<dbReference type="RefSeq" id="WP_279493128.1">
    <property type="nucleotide sequence ID" value="NZ_SLWS01000002.1"/>
</dbReference>
<sequence length="42" mass="4788">MPTASDPHHNQPGEINHLYEGRGVYFDDPSGHNMEILTHPYI</sequence>
<organism evidence="1 2">
    <name type="scientific">Actinocrispum wychmicini</name>
    <dbReference type="NCBI Taxonomy" id="1213861"/>
    <lineage>
        <taxon>Bacteria</taxon>
        <taxon>Bacillati</taxon>
        <taxon>Actinomycetota</taxon>
        <taxon>Actinomycetes</taxon>
        <taxon>Pseudonocardiales</taxon>
        <taxon>Pseudonocardiaceae</taxon>
        <taxon>Actinocrispum</taxon>
    </lineage>
</organism>
<evidence type="ECO:0008006" key="3">
    <source>
        <dbReference type="Google" id="ProtNLM"/>
    </source>
</evidence>
<dbReference type="EMBL" id="SLWS01000002">
    <property type="protein sequence ID" value="TCO62439.1"/>
    <property type="molecule type" value="Genomic_DNA"/>
</dbReference>
<evidence type="ECO:0000313" key="2">
    <source>
        <dbReference type="Proteomes" id="UP000295680"/>
    </source>
</evidence>
<name>A0A4R2JYU1_9PSEU</name>
<gene>
    <name evidence="1" type="ORF">EV192_102577</name>
</gene>